<dbReference type="Proteomes" id="UP001223144">
    <property type="component" value="Unassembled WGS sequence"/>
</dbReference>
<accession>A0ABT6HVC0</accession>
<dbReference type="EMBL" id="JARWBG010000043">
    <property type="protein sequence ID" value="MDH2392525.1"/>
    <property type="molecule type" value="Genomic_DNA"/>
</dbReference>
<gene>
    <name evidence="1" type="ORF">QCN29_27855</name>
</gene>
<name>A0ABT6HVC0_9ACTN</name>
<sequence>MARVHRYHLDRNGHSVTVRPGVATRDIELLVDGKVVGYGRGSAKGPVVVAAELPGEPPRPFTVTIDPPSPSGNVPVCAMHIDGQVLRVPPVPPGPPPGAAQHVPRSAGGPFGPVRWARRLLRRRLRHGLHRL</sequence>
<comment type="caution">
    <text evidence="1">The sequence shown here is derived from an EMBL/GenBank/DDBJ whole genome shotgun (WGS) entry which is preliminary data.</text>
</comment>
<evidence type="ECO:0000313" key="1">
    <source>
        <dbReference type="EMBL" id="MDH2392525.1"/>
    </source>
</evidence>
<evidence type="ECO:0000313" key="2">
    <source>
        <dbReference type="Proteomes" id="UP001223144"/>
    </source>
</evidence>
<organism evidence="1 2">
    <name type="scientific">Streptomyces chengmaiensis</name>
    <dbReference type="NCBI Taxonomy" id="3040919"/>
    <lineage>
        <taxon>Bacteria</taxon>
        <taxon>Bacillati</taxon>
        <taxon>Actinomycetota</taxon>
        <taxon>Actinomycetes</taxon>
        <taxon>Kitasatosporales</taxon>
        <taxon>Streptomycetaceae</taxon>
        <taxon>Streptomyces</taxon>
    </lineage>
</organism>
<protein>
    <submittedName>
        <fullName evidence="1">Uncharacterized protein</fullName>
    </submittedName>
</protein>
<keyword evidence="2" id="KW-1185">Reference proteome</keyword>
<proteinExistence type="predicted"/>
<dbReference type="RefSeq" id="WP_279931624.1">
    <property type="nucleotide sequence ID" value="NZ_JARWBG010000043.1"/>
</dbReference>
<reference evidence="1 2" key="1">
    <citation type="submission" date="2023-04" db="EMBL/GenBank/DDBJ databases">
        <title>Streptomyces chengmaiensis sp. nov. isolated from the stem of mangrove plant in Hainan.</title>
        <authorList>
            <person name="Huang X."/>
            <person name="Zhou S."/>
            <person name="Chu X."/>
            <person name="Xie Y."/>
            <person name="Lin Y."/>
        </authorList>
    </citation>
    <scope>NUCLEOTIDE SEQUENCE [LARGE SCALE GENOMIC DNA]</scope>
    <source>
        <strain evidence="1 2">HNM0663</strain>
    </source>
</reference>